<accession>A0A1M6Y9H7</accession>
<protein>
    <recommendedName>
        <fullName evidence="1">Glycosyltransferase 61 catalytic domain-containing protein</fullName>
    </recommendedName>
</protein>
<evidence type="ECO:0000313" key="2">
    <source>
        <dbReference type="EMBL" id="SHL14599.1"/>
    </source>
</evidence>
<sequence length="374" mass="42289">MPTKRSVKRNGIKVEGVHGPFDALGIRGDRLGRHSEFGLYTREGLPIPACDTAGNLFTSAPRAQYLSDAPVGEFVKPVLFAGLAPQQFGHVILNSLGRLWALQYLPPDTALLYLPRNQANFAHYPFLKPILELLSIKSRVLLHNEAMRYRSLYTSEDFFGERHTGAMKAQMRDWLWQRLPPTGPITKGRRVYLTRSQLGPKVGRYCNEELIEHLLRADGYEVVAPERMSLPKQVALMQDAETLVFAESSALHLYGLVQRAGQRVGLIQRRNPLPQLMVGQLRDGPADHYSIDAISKIYWPPQRQDNTSIATLDFDILRDRLVAGRFLSPQARWREPYAPEVSASLHAGLAPGTRLIPDQQRSDWLRARRRKSNA</sequence>
<name>A0A1M6Y9H7_9RHOB</name>
<dbReference type="RefSeq" id="WP_084732799.1">
    <property type="nucleotide sequence ID" value="NZ_FRBN01000006.1"/>
</dbReference>
<dbReference type="STRING" id="1054996.SAMN05444414_10625"/>
<dbReference type="OrthoDB" id="3760154at2"/>
<gene>
    <name evidence="2" type="ORF">SAMN05444414_10625</name>
</gene>
<reference evidence="3" key="1">
    <citation type="submission" date="2016-11" db="EMBL/GenBank/DDBJ databases">
        <authorList>
            <person name="Varghese N."/>
            <person name="Submissions S."/>
        </authorList>
    </citation>
    <scope>NUCLEOTIDE SEQUENCE [LARGE SCALE GENOMIC DNA]</scope>
    <source>
        <strain evidence="3">DSM 29327</strain>
    </source>
</reference>
<dbReference type="AlphaFoldDB" id="A0A1M6Y9H7"/>
<dbReference type="Pfam" id="PF04577">
    <property type="entry name" value="Glyco_transf_61"/>
    <property type="match status" value="1"/>
</dbReference>
<evidence type="ECO:0000313" key="3">
    <source>
        <dbReference type="Proteomes" id="UP000184191"/>
    </source>
</evidence>
<evidence type="ECO:0000259" key="1">
    <source>
        <dbReference type="Pfam" id="PF04577"/>
    </source>
</evidence>
<dbReference type="GO" id="GO:0016757">
    <property type="term" value="F:glycosyltransferase activity"/>
    <property type="evidence" value="ECO:0007669"/>
    <property type="project" value="InterPro"/>
</dbReference>
<feature type="domain" description="Glycosyltransferase 61 catalytic" evidence="1">
    <location>
        <begin position="88"/>
        <end position="252"/>
    </location>
</feature>
<dbReference type="Proteomes" id="UP000184191">
    <property type="component" value="Unassembled WGS sequence"/>
</dbReference>
<proteinExistence type="predicted"/>
<dbReference type="EMBL" id="FRBN01000006">
    <property type="protein sequence ID" value="SHL14599.1"/>
    <property type="molecule type" value="Genomic_DNA"/>
</dbReference>
<organism evidence="2 3">
    <name type="scientific">Roseovarius marisflavi</name>
    <dbReference type="NCBI Taxonomy" id="1054996"/>
    <lineage>
        <taxon>Bacteria</taxon>
        <taxon>Pseudomonadati</taxon>
        <taxon>Pseudomonadota</taxon>
        <taxon>Alphaproteobacteria</taxon>
        <taxon>Rhodobacterales</taxon>
        <taxon>Roseobacteraceae</taxon>
        <taxon>Roseovarius</taxon>
    </lineage>
</organism>
<dbReference type="InterPro" id="IPR049625">
    <property type="entry name" value="Glyco_transf_61_cat"/>
</dbReference>
<keyword evidence="3" id="KW-1185">Reference proteome</keyword>